<dbReference type="AlphaFoldDB" id="A0A5N5QGA0"/>
<proteinExistence type="predicted"/>
<organism evidence="2 3">
    <name type="scientific">Ceratobasidium theobromae</name>
    <dbReference type="NCBI Taxonomy" id="1582974"/>
    <lineage>
        <taxon>Eukaryota</taxon>
        <taxon>Fungi</taxon>
        <taxon>Dikarya</taxon>
        <taxon>Basidiomycota</taxon>
        <taxon>Agaricomycotina</taxon>
        <taxon>Agaricomycetes</taxon>
        <taxon>Cantharellales</taxon>
        <taxon>Ceratobasidiaceae</taxon>
        <taxon>Ceratobasidium</taxon>
    </lineage>
</organism>
<sequence length="726" mass="83687">MASLTRALAVIERKKLSNINSKSADVPEWLEDYGNSYTDYNCFPTLEANDSSSDDEVSETEVKPSSGLAQVHTIRQFRTFIDIPPDVFYEIVSYLTVMDLVSLSKTCEPFCRMLMSVSSKRLWQTALYRIKGLPPCPDILSAPQLDCYRAKAGVHEFVPAHDDCYGRMIVLKRDVNALVDEVQSVGAPISSPKIDKWRKHKRKTISARHEFTSELIEYIRETKSTWLNIRCTREQEIKERLRKDGWTPDDMRFSRETIKQWSKLVEKPKPLTDDTWIKLYPRLVSLLKANREHIKQLAWEERSAARHECLAEILDGIYTKGESPPLISVTLHDSYSEYSYDRTKYRLGLDWISSQEDLGKICTAFPTPTEALTIPVVKEQIEKDISVVAIRQNLIDLEMEIHQAIVDWQAKVRQDLFEIWDQGREDSPVDLEIMMTGHELGVSVLASGSNNPNNLPPAVVLPESTVEFLLLDGKTTHDIRKLPEDLQLLLRADVVFKSFKQSASGSYEHRRTYPRIVPCTPIGSYKYRSDWPRYLWELGGQWDPKIVTRDHEASMVAHVLLKWIGRPNATFVEMATMGVTFQCARCYQDNPNTWEALIDHYVMEISRWRIGKQKLDKLGLSHIVFNHTHALDLTKGAFFKFIPPNERECIDRMVIKSSASMLCKICQELGIRVKYKWDPDQGPSEMSEHITNAHSIEDPILGDHFEDKYGRYKSSEHEDIDKGEYY</sequence>
<accession>A0A5N5QGA0</accession>
<protein>
    <recommendedName>
        <fullName evidence="1">F-box domain-containing protein</fullName>
    </recommendedName>
</protein>
<gene>
    <name evidence="2" type="ORF">CTheo_5754</name>
</gene>
<dbReference type="Pfam" id="PF00646">
    <property type="entry name" value="F-box"/>
    <property type="match status" value="1"/>
</dbReference>
<dbReference type="EMBL" id="SSOP01000144">
    <property type="protein sequence ID" value="KAB5590792.1"/>
    <property type="molecule type" value="Genomic_DNA"/>
</dbReference>
<comment type="caution">
    <text evidence="2">The sequence shown here is derived from an EMBL/GenBank/DDBJ whole genome shotgun (WGS) entry which is preliminary data.</text>
</comment>
<evidence type="ECO:0000313" key="3">
    <source>
        <dbReference type="Proteomes" id="UP000383932"/>
    </source>
</evidence>
<dbReference type="SUPFAM" id="SSF81383">
    <property type="entry name" value="F-box domain"/>
    <property type="match status" value="1"/>
</dbReference>
<dbReference type="InterPro" id="IPR036047">
    <property type="entry name" value="F-box-like_dom_sf"/>
</dbReference>
<feature type="domain" description="F-box" evidence="1">
    <location>
        <begin position="77"/>
        <end position="126"/>
    </location>
</feature>
<dbReference type="InterPro" id="IPR001810">
    <property type="entry name" value="F-box_dom"/>
</dbReference>
<name>A0A5N5QGA0_9AGAM</name>
<dbReference type="OrthoDB" id="2322499at2759"/>
<dbReference type="PROSITE" id="PS50181">
    <property type="entry name" value="FBOX"/>
    <property type="match status" value="1"/>
</dbReference>
<dbReference type="Proteomes" id="UP000383932">
    <property type="component" value="Unassembled WGS sequence"/>
</dbReference>
<reference evidence="2 3" key="1">
    <citation type="journal article" date="2019" name="Fungal Biol. Biotechnol.">
        <title>Draft genome sequence of fastidious pathogen Ceratobasidium theobromae, which causes vascular-streak dieback in Theobroma cacao.</title>
        <authorList>
            <person name="Ali S.S."/>
            <person name="Asman A."/>
            <person name="Shao J."/>
            <person name="Firmansyah A.P."/>
            <person name="Susilo A.W."/>
            <person name="Rosmana A."/>
            <person name="McMahon P."/>
            <person name="Junaid M."/>
            <person name="Guest D."/>
            <person name="Kheng T.Y."/>
            <person name="Meinhardt L.W."/>
            <person name="Bailey B.A."/>
        </authorList>
    </citation>
    <scope>NUCLEOTIDE SEQUENCE [LARGE SCALE GENOMIC DNA]</scope>
    <source>
        <strain evidence="2 3">CT2</strain>
    </source>
</reference>
<evidence type="ECO:0000259" key="1">
    <source>
        <dbReference type="PROSITE" id="PS50181"/>
    </source>
</evidence>
<evidence type="ECO:0000313" key="2">
    <source>
        <dbReference type="EMBL" id="KAB5590792.1"/>
    </source>
</evidence>
<keyword evidence="3" id="KW-1185">Reference proteome</keyword>